<dbReference type="VEuPathDB" id="FungiDB:P168DRAFT_316379"/>
<evidence type="ECO:0000313" key="1">
    <source>
        <dbReference type="EMBL" id="PKY06368.1"/>
    </source>
</evidence>
<proteinExistence type="predicted"/>
<gene>
    <name evidence="1" type="ORF">P168DRAFT_316379</name>
</gene>
<dbReference type="EMBL" id="MSFM01000003">
    <property type="protein sequence ID" value="PKY06368.1"/>
    <property type="molecule type" value="Genomic_DNA"/>
</dbReference>
<accession>A0A2I1D934</accession>
<dbReference type="RefSeq" id="XP_024694962.1">
    <property type="nucleotide sequence ID" value="XM_024840004.1"/>
</dbReference>
<comment type="caution">
    <text evidence="1">The sequence shown here is derived from an EMBL/GenBank/DDBJ whole genome shotgun (WGS) entry which is preliminary data.</text>
</comment>
<sequence length="63" mass="6856">MCISTNYGASPLASAIPADIPNYHSHGLTEPVMNSSSTLYFCCQCNDGPKLYNIQPQLLMSVF</sequence>
<protein>
    <submittedName>
        <fullName evidence="1">Uncharacterized protein</fullName>
    </submittedName>
</protein>
<reference evidence="1" key="1">
    <citation type="submission" date="2016-12" db="EMBL/GenBank/DDBJ databases">
        <title>The genomes of Aspergillus section Nigri reveals drivers in fungal speciation.</title>
        <authorList>
            <consortium name="DOE Joint Genome Institute"/>
            <person name="Vesth T.C."/>
            <person name="Nybo J."/>
            <person name="Theobald S."/>
            <person name="Brandl J."/>
            <person name="Frisvad J.C."/>
            <person name="Nielsen K.F."/>
            <person name="Lyhne E.K."/>
            <person name="Kogle M.E."/>
            <person name="Kuo A."/>
            <person name="Riley R."/>
            <person name="Clum A."/>
            <person name="Nolan M."/>
            <person name="Lipzen A."/>
            <person name="Salamov A."/>
            <person name="Henrissat B."/>
            <person name="Wiebenga A."/>
            <person name="De vries R.P."/>
            <person name="Grigoriev I.V."/>
            <person name="Mortensen U.H."/>
            <person name="Andersen M.R."/>
            <person name="Baker S.E."/>
        </authorList>
    </citation>
    <scope>NUCLEOTIDE SEQUENCE</scope>
    <source>
        <strain evidence="1">IBT 28561</strain>
    </source>
</reference>
<organism evidence="1 2">
    <name type="scientific">Aspergillus campestris (strain IBT 28561)</name>
    <dbReference type="NCBI Taxonomy" id="1392248"/>
    <lineage>
        <taxon>Eukaryota</taxon>
        <taxon>Fungi</taxon>
        <taxon>Dikarya</taxon>
        <taxon>Ascomycota</taxon>
        <taxon>Pezizomycotina</taxon>
        <taxon>Eurotiomycetes</taxon>
        <taxon>Eurotiomycetidae</taxon>
        <taxon>Eurotiales</taxon>
        <taxon>Aspergillaceae</taxon>
        <taxon>Aspergillus</taxon>
        <taxon>Aspergillus subgen. Circumdati</taxon>
    </lineage>
</organism>
<evidence type="ECO:0000313" key="2">
    <source>
        <dbReference type="Proteomes" id="UP000234254"/>
    </source>
</evidence>
<name>A0A2I1D934_ASPC2</name>
<dbReference type="OrthoDB" id="4177029at2759"/>
<dbReference type="AlphaFoldDB" id="A0A2I1D934"/>
<dbReference type="GeneID" id="36547528"/>
<dbReference type="Proteomes" id="UP000234254">
    <property type="component" value="Unassembled WGS sequence"/>
</dbReference>
<keyword evidence="2" id="KW-1185">Reference proteome</keyword>